<feature type="region of interest" description="Disordered" evidence="1">
    <location>
        <begin position="1"/>
        <end position="34"/>
    </location>
</feature>
<proteinExistence type="predicted"/>
<dbReference type="AlphaFoldDB" id="A0A6V7H6I7"/>
<protein>
    <submittedName>
        <fullName evidence="2">Uncharacterized protein</fullName>
    </submittedName>
</protein>
<name>A0A6V7H6I7_9HYME</name>
<evidence type="ECO:0000313" key="3">
    <source>
        <dbReference type="Proteomes" id="UP000752696"/>
    </source>
</evidence>
<accession>A0A6V7H6I7</accession>
<dbReference type="Proteomes" id="UP000752696">
    <property type="component" value="Unassembled WGS sequence"/>
</dbReference>
<comment type="caution">
    <text evidence="2">The sequence shown here is derived from an EMBL/GenBank/DDBJ whole genome shotgun (WGS) entry which is preliminary data.</text>
</comment>
<evidence type="ECO:0000256" key="1">
    <source>
        <dbReference type="SAM" id="MobiDB-lite"/>
    </source>
</evidence>
<organism evidence="2 3">
    <name type="scientific">Heterotrigona itama</name>
    <dbReference type="NCBI Taxonomy" id="395501"/>
    <lineage>
        <taxon>Eukaryota</taxon>
        <taxon>Metazoa</taxon>
        <taxon>Ecdysozoa</taxon>
        <taxon>Arthropoda</taxon>
        <taxon>Hexapoda</taxon>
        <taxon>Insecta</taxon>
        <taxon>Pterygota</taxon>
        <taxon>Neoptera</taxon>
        <taxon>Endopterygota</taxon>
        <taxon>Hymenoptera</taxon>
        <taxon>Apocrita</taxon>
        <taxon>Aculeata</taxon>
        <taxon>Apoidea</taxon>
        <taxon>Anthophila</taxon>
        <taxon>Apidae</taxon>
        <taxon>Heterotrigona</taxon>
    </lineage>
</organism>
<reference evidence="2" key="1">
    <citation type="submission" date="2020-07" db="EMBL/GenBank/DDBJ databases">
        <authorList>
            <person name="Nazaruddin N."/>
        </authorList>
    </citation>
    <scope>NUCLEOTIDE SEQUENCE</scope>
</reference>
<feature type="non-terminal residue" evidence="2">
    <location>
        <position position="48"/>
    </location>
</feature>
<dbReference type="EMBL" id="CAJDYZ010006981">
    <property type="protein sequence ID" value="CAD1473913.1"/>
    <property type="molecule type" value="Genomic_DNA"/>
</dbReference>
<gene>
    <name evidence="2" type="ORF">MHI_LOCUS420744</name>
</gene>
<evidence type="ECO:0000313" key="2">
    <source>
        <dbReference type="EMBL" id="CAD1473913.1"/>
    </source>
</evidence>
<feature type="compositionally biased region" description="Basic and acidic residues" evidence="1">
    <location>
        <begin position="17"/>
        <end position="26"/>
    </location>
</feature>
<sequence length="48" mass="5266">MKEGDQPDFMRSSFENGVHEDDHIGDTLKISSGGFRLPAKVPTASCRT</sequence>
<keyword evidence="3" id="KW-1185">Reference proteome</keyword>